<reference evidence="1 2" key="1">
    <citation type="submission" date="2017-03" db="EMBL/GenBank/DDBJ databases">
        <title>Genome sequence of Clostridium hungatei DSM 14427.</title>
        <authorList>
            <person name="Poehlein A."/>
            <person name="Daniel R."/>
        </authorList>
    </citation>
    <scope>NUCLEOTIDE SEQUENCE [LARGE SCALE GENOMIC DNA]</scope>
    <source>
        <strain evidence="1 2">DSM 14427</strain>
    </source>
</reference>
<gene>
    <name evidence="1" type="ORF">CLHUN_34300</name>
</gene>
<dbReference type="Proteomes" id="UP000191554">
    <property type="component" value="Unassembled WGS sequence"/>
</dbReference>
<proteinExistence type="predicted"/>
<sequence length="65" mass="7553">MNFANGMGKSFFRMEFDVSKYLHYHMPSIFGTKAHIPLSPIWDSSIAINISNYIKKRLEEGKNEN</sequence>
<evidence type="ECO:0000313" key="1">
    <source>
        <dbReference type="EMBL" id="OPX42610.1"/>
    </source>
</evidence>
<evidence type="ECO:0000313" key="2">
    <source>
        <dbReference type="Proteomes" id="UP000191554"/>
    </source>
</evidence>
<dbReference type="EMBL" id="MZGX01000026">
    <property type="protein sequence ID" value="OPX42610.1"/>
    <property type="molecule type" value="Genomic_DNA"/>
</dbReference>
<dbReference type="STRING" id="48256.CLHUN_34300"/>
<accession>A0A1V4SFG8</accession>
<dbReference type="AlphaFoldDB" id="A0A1V4SFG8"/>
<organism evidence="1 2">
    <name type="scientific">Ruminiclostridium hungatei</name>
    <name type="common">Clostridium hungatei</name>
    <dbReference type="NCBI Taxonomy" id="48256"/>
    <lineage>
        <taxon>Bacteria</taxon>
        <taxon>Bacillati</taxon>
        <taxon>Bacillota</taxon>
        <taxon>Clostridia</taxon>
        <taxon>Eubacteriales</taxon>
        <taxon>Oscillospiraceae</taxon>
        <taxon>Ruminiclostridium</taxon>
    </lineage>
</organism>
<protein>
    <submittedName>
        <fullName evidence="1">Uncharacterized protein</fullName>
    </submittedName>
</protein>
<keyword evidence="2" id="KW-1185">Reference proteome</keyword>
<comment type="caution">
    <text evidence="1">The sequence shown here is derived from an EMBL/GenBank/DDBJ whole genome shotgun (WGS) entry which is preliminary data.</text>
</comment>
<name>A0A1V4SFG8_RUMHU</name>
<dbReference type="RefSeq" id="WP_080065860.1">
    <property type="nucleotide sequence ID" value="NZ_MZGX01000026.1"/>
</dbReference>